<accession>A0A3N2BLA5</accession>
<protein>
    <submittedName>
        <fullName evidence="1">Uncharacterized protein</fullName>
    </submittedName>
</protein>
<reference evidence="1 2" key="1">
    <citation type="submission" date="2018-11" db="EMBL/GenBank/DDBJ databases">
        <title>Sequencing the genomes of 1000 actinobacteria strains.</title>
        <authorList>
            <person name="Klenk H.-P."/>
        </authorList>
    </citation>
    <scope>NUCLEOTIDE SEQUENCE [LARGE SCALE GENOMIC DNA]</scope>
    <source>
        <strain evidence="1 2">DSM 14012</strain>
    </source>
</reference>
<keyword evidence="2" id="KW-1185">Reference proteome</keyword>
<dbReference type="Proteomes" id="UP000266915">
    <property type="component" value="Unassembled WGS sequence"/>
</dbReference>
<dbReference type="EMBL" id="RKHL01000002">
    <property type="protein sequence ID" value="ROR76039.1"/>
    <property type="molecule type" value="Genomic_DNA"/>
</dbReference>
<dbReference type="RefSeq" id="WP_085514178.1">
    <property type="nucleotide sequence ID" value="NZ_FXAP01000007.1"/>
</dbReference>
<gene>
    <name evidence="1" type="ORF">EDD42_3992</name>
</gene>
<name>A0A3N2BLA5_9MICO</name>
<dbReference type="AlphaFoldDB" id="A0A3N2BLA5"/>
<proteinExistence type="predicted"/>
<comment type="caution">
    <text evidence="1">The sequence shown here is derived from an EMBL/GenBank/DDBJ whole genome shotgun (WGS) entry which is preliminary data.</text>
</comment>
<organism evidence="1 2">
    <name type="scientific">Plantibacter flavus</name>
    <dbReference type="NCBI Taxonomy" id="150123"/>
    <lineage>
        <taxon>Bacteria</taxon>
        <taxon>Bacillati</taxon>
        <taxon>Actinomycetota</taxon>
        <taxon>Actinomycetes</taxon>
        <taxon>Micrococcales</taxon>
        <taxon>Microbacteriaceae</taxon>
        <taxon>Plantibacter</taxon>
    </lineage>
</organism>
<evidence type="ECO:0000313" key="1">
    <source>
        <dbReference type="EMBL" id="ROR76039.1"/>
    </source>
</evidence>
<sequence>MSAGNFDGLRSAVVDASEAGSWMEARKEWEIIGAEESVALKGVCRCGQARLRMLFTIGNRLNGREIAPVGSSCINNFLRSDLNDEVEILSRISKLRLAILDGTPTQLDGKYFSRVLVKHFEAVGVITTKEHQFLLDIFNKSASGKGALSVKQQSYLDSLTIGKIGPYVLHHPKLT</sequence>
<evidence type="ECO:0000313" key="2">
    <source>
        <dbReference type="Proteomes" id="UP000266915"/>
    </source>
</evidence>